<dbReference type="PATRIC" id="fig|1447256.3.peg.965"/>
<sequence>MDLKELYSTQHAKASDKTLYLNQRLFNTYNKIVKKILDREISGINIDLGSGDKGFTKYLNKIGIESFPYDYPLFDIEKDSFIHDDSSIDFVTLNAVIEHIREPDHIFLEIKRVLKDDGLIFIRTPNWQMDFKNFYNDPTHIKPYSPQTIRNFLTLFNFEVVFLEPGLIEKSWFWWSLPNNIKWEIASLIKGGTKSIITVAKKKVKI</sequence>
<dbReference type="Pfam" id="PF13489">
    <property type="entry name" value="Methyltransf_23"/>
    <property type="match status" value="1"/>
</dbReference>
<dbReference type="Gene3D" id="3.40.50.150">
    <property type="entry name" value="Vaccinia Virus protein VP39"/>
    <property type="match status" value="1"/>
</dbReference>
<accession>A0A0G9K359</accession>
<reference evidence="1 2" key="1">
    <citation type="submission" date="2014-01" db="EMBL/GenBank/DDBJ databases">
        <title>Development of a Comparative Genomic Fingerprinting Assay for High Resolution Genotyping of Arcobacter butzleri.</title>
        <authorList>
            <person name="Webb A.L."/>
            <person name="Inglis G.D."/>
            <person name="Kruczkiewicz P."/>
            <person name="Selinger L.B."/>
            <person name="Taboada E.N."/>
        </authorList>
    </citation>
    <scope>NUCLEOTIDE SEQUENCE [LARGE SCALE GENOMIC DNA]</scope>
    <source>
        <strain evidence="1 2">L348</strain>
    </source>
</reference>
<gene>
    <name evidence="1" type="ORF">AA20_04960</name>
</gene>
<dbReference type="Proteomes" id="UP000035514">
    <property type="component" value="Unassembled WGS sequence"/>
</dbReference>
<evidence type="ECO:0000313" key="2">
    <source>
        <dbReference type="Proteomes" id="UP000035514"/>
    </source>
</evidence>
<organism evidence="1 2">
    <name type="scientific">Aliarcobacter butzleri L348</name>
    <dbReference type="NCBI Taxonomy" id="1447256"/>
    <lineage>
        <taxon>Bacteria</taxon>
        <taxon>Pseudomonadati</taxon>
        <taxon>Campylobacterota</taxon>
        <taxon>Epsilonproteobacteria</taxon>
        <taxon>Campylobacterales</taxon>
        <taxon>Arcobacteraceae</taxon>
        <taxon>Aliarcobacter</taxon>
    </lineage>
</organism>
<evidence type="ECO:0000313" key="1">
    <source>
        <dbReference type="EMBL" id="KLE00994.1"/>
    </source>
</evidence>
<dbReference type="AlphaFoldDB" id="A0A0G9K359"/>
<dbReference type="CDD" id="cd02440">
    <property type="entry name" value="AdoMet_MTases"/>
    <property type="match status" value="1"/>
</dbReference>
<proteinExistence type="predicted"/>
<name>A0A0G9K359_9BACT</name>
<dbReference type="InterPro" id="IPR029063">
    <property type="entry name" value="SAM-dependent_MTases_sf"/>
</dbReference>
<comment type="caution">
    <text evidence="1">The sequence shown here is derived from an EMBL/GenBank/DDBJ whole genome shotgun (WGS) entry which is preliminary data.</text>
</comment>
<dbReference type="EMBL" id="JAIQ01000077">
    <property type="protein sequence ID" value="KLE00994.1"/>
    <property type="molecule type" value="Genomic_DNA"/>
</dbReference>
<evidence type="ECO:0008006" key="3">
    <source>
        <dbReference type="Google" id="ProtNLM"/>
    </source>
</evidence>
<dbReference type="SUPFAM" id="SSF53335">
    <property type="entry name" value="S-adenosyl-L-methionine-dependent methyltransferases"/>
    <property type="match status" value="1"/>
</dbReference>
<protein>
    <recommendedName>
        <fullName evidence="3">Methyltransferase</fullName>
    </recommendedName>
</protein>
<dbReference type="RefSeq" id="WP_046996538.1">
    <property type="nucleotide sequence ID" value="NZ_JAIQ01000077.1"/>
</dbReference>